<dbReference type="PANTHER" id="PTHR47572:SF4">
    <property type="entry name" value="LACTONASE DRP35"/>
    <property type="match status" value="1"/>
</dbReference>
<reference evidence="3" key="1">
    <citation type="submission" date="2018-05" db="EMBL/GenBank/DDBJ databases">
        <authorList>
            <person name="Lanie J.A."/>
            <person name="Ng W.-L."/>
            <person name="Kazmierczak K.M."/>
            <person name="Andrzejewski T.M."/>
            <person name="Davidsen T.M."/>
            <person name="Wayne K.J."/>
            <person name="Tettelin H."/>
            <person name="Glass J.I."/>
            <person name="Rusch D."/>
            <person name="Podicherti R."/>
            <person name="Tsui H.-C.T."/>
            <person name="Winkler M.E."/>
        </authorList>
    </citation>
    <scope>NUCLEOTIDE SEQUENCE</scope>
</reference>
<dbReference type="InterPro" id="IPR051262">
    <property type="entry name" value="SMP-30/CGR1_Lactonase"/>
</dbReference>
<dbReference type="Pfam" id="PF08450">
    <property type="entry name" value="SGL"/>
    <property type="match status" value="1"/>
</dbReference>
<gene>
    <name evidence="3" type="ORF">METZ01_LOCUS100030</name>
</gene>
<name>A0A381W3Q0_9ZZZZ</name>
<feature type="domain" description="SMP-30/Gluconolactonase/LRE-like region" evidence="2">
    <location>
        <begin position="46"/>
        <end position="285"/>
    </location>
</feature>
<evidence type="ECO:0000256" key="1">
    <source>
        <dbReference type="ARBA" id="ARBA00022801"/>
    </source>
</evidence>
<dbReference type="EMBL" id="UINC01010621">
    <property type="protein sequence ID" value="SVA47176.1"/>
    <property type="molecule type" value="Genomic_DNA"/>
</dbReference>
<sequence length="288" mass="32688">LDFILDRDWNQPVRYPDPAVQVIDQRFRQYILGSSAIERIWTGARWAEGPVWFGDMRSLVWSDIPNNRMLRWSEETGEVSVFREPSNNANGNTRDRQGRLITCEHQRRVTRTEYDGTVTVLMDSFEGKRLNAPNDVVVHPDGGIWFTDPGYGIHWHYEGIKGDFELPTRTYRIDPETLEAIVVDEELEKPNGLAFSPNYSRLYIADTGASHVPDYPRQILQFDVVDNRLSNKRVFADFGQASPDGFRVDVDGNVWAGVSWGGPDFDGVQVFTPDGTLMGAIHLPEGVA</sequence>
<dbReference type="InterPro" id="IPR013658">
    <property type="entry name" value="SGL"/>
</dbReference>
<dbReference type="InterPro" id="IPR005511">
    <property type="entry name" value="SMP-30"/>
</dbReference>
<organism evidence="3">
    <name type="scientific">marine metagenome</name>
    <dbReference type="NCBI Taxonomy" id="408172"/>
    <lineage>
        <taxon>unclassified sequences</taxon>
        <taxon>metagenomes</taxon>
        <taxon>ecological metagenomes</taxon>
    </lineage>
</organism>
<proteinExistence type="predicted"/>
<keyword evidence="1" id="KW-0378">Hydrolase</keyword>
<protein>
    <recommendedName>
        <fullName evidence="2">SMP-30/Gluconolactonase/LRE-like region domain-containing protein</fullName>
    </recommendedName>
</protein>
<dbReference type="AlphaFoldDB" id="A0A381W3Q0"/>
<dbReference type="PRINTS" id="PR01790">
    <property type="entry name" value="SMP30FAMILY"/>
</dbReference>
<dbReference type="PANTHER" id="PTHR47572">
    <property type="entry name" value="LIPOPROTEIN-RELATED"/>
    <property type="match status" value="1"/>
</dbReference>
<dbReference type="Gene3D" id="2.120.10.30">
    <property type="entry name" value="TolB, C-terminal domain"/>
    <property type="match status" value="1"/>
</dbReference>
<feature type="non-terminal residue" evidence="3">
    <location>
        <position position="1"/>
    </location>
</feature>
<dbReference type="SUPFAM" id="SSF63829">
    <property type="entry name" value="Calcium-dependent phosphotriesterase"/>
    <property type="match status" value="1"/>
</dbReference>
<accession>A0A381W3Q0</accession>
<evidence type="ECO:0000313" key="3">
    <source>
        <dbReference type="EMBL" id="SVA47176.1"/>
    </source>
</evidence>
<feature type="non-terminal residue" evidence="3">
    <location>
        <position position="288"/>
    </location>
</feature>
<evidence type="ECO:0000259" key="2">
    <source>
        <dbReference type="Pfam" id="PF08450"/>
    </source>
</evidence>
<dbReference type="InterPro" id="IPR011042">
    <property type="entry name" value="6-blade_b-propeller_TolB-like"/>
</dbReference>
<dbReference type="GO" id="GO:0016787">
    <property type="term" value="F:hydrolase activity"/>
    <property type="evidence" value="ECO:0007669"/>
    <property type="project" value="UniProtKB-KW"/>
</dbReference>